<sequence>MNAFNTTWELCLNKPYADGGSENSTRVLGKKGWTMEPPLRCAAKVQPPNALNNARQQGEYWTVEIALPLASLAERTGAVAPPRPGDFWRASFSRVQWAVKVNPANDTYEKSPSCQSCPEPGSAHEDNWVWSPQYAIQMHQPETWGILQFEGPSVNATGATYYSEWPSRSAAMAIYYAEHAYAKKRGVFTTDMHELLQFSSEPFPICEVADTVISLTGEGKDSIFEATVRSPASPGITATVRSDRYLTVVKT</sequence>
<accession>A0A812V2X7</accession>
<evidence type="ECO:0000313" key="2">
    <source>
        <dbReference type="Proteomes" id="UP000649617"/>
    </source>
</evidence>
<dbReference type="OrthoDB" id="59288at2759"/>
<dbReference type="Gene3D" id="2.60.40.1190">
    <property type="match status" value="1"/>
</dbReference>
<keyword evidence="2" id="KW-1185">Reference proteome</keyword>
<evidence type="ECO:0000313" key="1">
    <source>
        <dbReference type="EMBL" id="CAE7593722.1"/>
    </source>
</evidence>
<reference evidence="1" key="1">
    <citation type="submission" date="2021-02" db="EMBL/GenBank/DDBJ databases">
        <authorList>
            <person name="Dougan E. K."/>
            <person name="Rhodes N."/>
            <person name="Thang M."/>
            <person name="Chan C."/>
        </authorList>
    </citation>
    <scope>NUCLEOTIDE SEQUENCE</scope>
</reference>
<dbReference type="Proteomes" id="UP000649617">
    <property type="component" value="Unassembled WGS sequence"/>
</dbReference>
<comment type="caution">
    <text evidence="1">The sequence shown here is derived from an EMBL/GenBank/DDBJ whole genome shotgun (WGS) entry which is preliminary data.</text>
</comment>
<dbReference type="CDD" id="cd09620">
    <property type="entry name" value="CBM9_like_3"/>
    <property type="match status" value="1"/>
</dbReference>
<dbReference type="PANTHER" id="PTHR35532">
    <property type="entry name" value="SIMILAR TO POLYHYDROXYALKANOATE DEPOLYMERASE"/>
    <property type="match status" value="1"/>
</dbReference>
<dbReference type="AlphaFoldDB" id="A0A812V2X7"/>
<name>A0A812V2X7_SYMPI</name>
<organism evidence="1 2">
    <name type="scientific">Symbiodinium pilosum</name>
    <name type="common">Dinoflagellate</name>
    <dbReference type="NCBI Taxonomy" id="2952"/>
    <lineage>
        <taxon>Eukaryota</taxon>
        <taxon>Sar</taxon>
        <taxon>Alveolata</taxon>
        <taxon>Dinophyceae</taxon>
        <taxon>Suessiales</taxon>
        <taxon>Symbiodiniaceae</taxon>
        <taxon>Symbiodinium</taxon>
    </lineage>
</organism>
<protein>
    <submittedName>
        <fullName evidence="1">PPIA protein</fullName>
    </submittedName>
</protein>
<dbReference type="PANTHER" id="PTHR35532:SF5">
    <property type="entry name" value="CARBOHYDRATE-BINDING DOMAIN-CONTAINING PROTEIN"/>
    <property type="match status" value="1"/>
</dbReference>
<proteinExistence type="predicted"/>
<dbReference type="SUPFAM" id="SSF49344">
    <property type="entry name" value="CBD9-like"/>
    <property type="match status" value="1"/>
</dbReference>
<dbReference type="EMBL" id="CAJNIZ010039713">
    <property type="protein sequence ID" value="CAE7593722.1"/>
    <property type="molecule type" value="Genomic_DNA"/>
</dbReference>
<gene>
    <name evidence="1" type="primary">PPIA</name>
    <name evidence="1" type="ORF">SPIL2461_LOCUS15806</name>
</gene>